<dbReference type="GO" id="GO:0006629">
    <property type="term" value="P:lipid metabolic process"/>
    <property type="evidence" value="ECO:0007669"/>
    <property type="project" value="UniProtKB-KW"/>
</dbReference>
<sequence>ICNGDQAAALFVFGDSYIDTGNYNPPMNKNIVSAWKYPYGITWPGHPSGRVSSGRLLTDYTAQILGLPSPVPYRLLNSSTHHMVAWEGINFAVAYSGVFDTFGVPKLSIQVGQFKDSITSQKYDSHHLKQSIALLSLNGNDYSATNVTAVGLEKFVKSVIAEMELQLRELYKIGIRNFMVSNNLPFDCQPGYLQSGAVCFNTTMDLVSTHNNYLSQAISELSNLQDANFLILDFFAAFSHVISNPYAYGIHSMSKSCCSSPGNMSSSIVGCADYDEQGRAQYRLCKSPEEFFFFDWYHPTQKGWQVMINLFYYQCGFVQDSCSSSPQSLAKWLSHR</sequence>
<evidence type="ECO:0000313" key="4">
    <source>
        <dbReference type="EMBL" id="KAH9319632.1"/>
    </source>
</evidence>
<dbReference type="Pfam" id="PF00657">
    <property type="entry name" value="Lipase_GDSL"/>
    <property type="match status" value="1"/>
</dbReference>
<name>A0AA38GAC8_TAXCH</name>
<proteinExistence type="inferred from homology"/>
<keyword evidence="2" id="KW-0378">Hydrolase</keyword>
<dbReference type="OMA" id="YTRVANA"/>
<protein>
    <recommendedName>
        <fullName evidence="6">GDSL esterase/lipase</fullName>
    </recommendedName>
</protein>
<dbReference type="Proteomes" id="UP000824469">
    <property type="component" value="Unassembled WGS sequence"/>
</dbReference>
<keyword evidence="5" id="KW-1185">Reference proteome</keyword>
<dbReference type="PANTHER" id="PTHR46020:SF4">
    <property type="entry name" value="OS04G0650200 PROTEIN"/>
    <property type="match status" value="1"/>
</dbReference>
<dbReference type="GO" id="GO:0016788">
    <property type="term" value="F:hydrolase activity, acting on ester bonds"/>
    <property type="evidence" value="ECO:0007669"/>
    <property type="project" value="InterPro"/>
</dbReference>
<gene>
    <name evidence="4" type="ORF">KI387_021401</name>
</gene>
<accession>A0AA38GAC8</accession>
<dbReference type="InterPro" id="IPR036514">
    <property type="entry name" value="SGNH_hydro_sf"/>
</dbReference>
<keyword evidence="3" id="KW-0443">Lipid metabolism</keyword>
<dbReference type="AlphaFoldDB" id="A0AA38GAC8"/>
<dbReference type="PANTHER" id="PTHR46020">
    <property type="entry name" value="OSJNBB0059K02.9 PROTEIN"/>
    <property type="match status" value="1"/>
</dbReference>
<feature type="non-terminal residue" evidence="4">
    <location>
        <position position="336"/>
    </location>
</feature>
<reference evidence="4 5" key="1">
    <citation type="journal article" date="2021" name="Nat. Plants">
        <title>The Taxus genome provides insights into paclitaxel biosynthesis.</title>
        <authorList>
            <person name="Xiong X."/>
            <person name="Gou J."/>
            <person name="Liao Q."/>
            <person name="Li Y."/>
            <person name="Zhou Q."/>
            <person name="Bi G."/>
            <person name="Li C."/>
            <person name="Du R."/>
            <person name="Wang X."/>
            <person name="Sun T."/>
            <person name="Guo L."/>
            <person name="Liang H."/>
            <person name="Lu P."/>
            <person name="Wu Y."/>
            <person name="Zhang Z."/>
            <person name="Ro D.K."/>
            <person name="Shang Y."/>
            <person name="Huang S."/>
            <person name="Yan J."/>
        </authorList>
    </citation>
    <scope>NUCLEOTIDE SEQUENCE [LARGE SCALE GENOMIC DNA]</scope>
    <source>
        <strain evidence="4">Ta-2019</strain>
    </source>
</reference>
<dbReference type="InterPro" id="IPR001087">
    <property type="entry name" value="GDSL"/>
</dbReference>
<organism evidence="4 5">
    <name type="scientific">Taxus chinensis</name>
    <name type="common">Chinese yew</name>
    <name type="synonym">Taxus wallichiana var. chinensis</name>
    <dbReference type="NCBI Taxonomy" id="29808"/>
    <lineage>
        <taxon>Eukaryota</taxon>
        <taxon>Viridiplantae</taxon>
        <taxon>Streptophyta</taxon>
        <taxon>Embryophyta</taxon>
        <taxon>Tracheophyta</taxon>
        <taxon>Spermatophyta</taxon>
        <taxon>Pinopsida</taxon>
        <taxon>Pinidae</taxon>
        <taxon>Conifers II</taxon>
        <taxon>Cupressales</taxon>
        <taxon>Taxaceae</taxon>
        <taxon>Taxus</taxon>
    </lineage>
</organism>
<evidence type="ECO:0000256" key="1">
    <source>
        <dbReference type="ARBA" id="ARBA00008668"/>
    </source>
</evidence>
<dbReference type="SUPFAM" id="SSF52266">
    <property type="entry name" value="SGNH hydrolase"/>
    <property type="match status" value="1"/>
</dbReference>
<comment type="caution">
    <text evidence="4">The sequence shown here is derived from an EMBL/GenBank/DDBJ whole genome shotgun (WGS) entry which is preliminary data.</text>
</comment>
<comment type="similarity">
    <text evidence="1">Belongs to the 'GDSL' lipolytic enzyme family.</text>
</comment>
<feature type="non-terminal residue" evidence="4">
    <location>
        <position position="1"/>
    </location>
</feature>
<evidence type="ECO:0000256" key="3">
    <source>
        <dbReference type="ARBA" id="ARBA00023098"/>
    </source>
</evidence>
<evidence type="ECO:0008006" key="6">
    <source>
        <dbReference type="Google" id="ProtNLM"/>
    </source>
</evidence>
<evidence type="ECO:0000313" key="5">
    <source>
        <dbReference type="Proteomes" id="UP000824469"/>
    </source>
</evidence>
<dbReference type="Gene3D" id="3.40.50.1110">
    <property type="entry name" value="SGNH hydrolase"/>
    <property type="match status" value="1"/>
</dbReference>
<evidence type="ECO:0000256" key="2">
    <source>
        <dbReference type="ARBA" id="ARBA00022801"/>
    </source>
</evidence>
<dbReference type="EMBL" id="JAHRHJ020000004">
    <property type="protein sequence ID" value="KAH9319632.1"/>
    <property type="molecule type" value="Genomic_DNA"/>
</dbReference>